<feature type="transmembrane region" description="Helical" evidence="2">
    <location>
        <begin position="119"/>
        <end position="137"/>
    </location>
</feature>
<keyword evidence="4" id="KW-1185">Reference proteome</keyword>
<dbReference type="EMBL" id="MCGE01000008">
    <property type="protein sequence ID" value="ORZ18507.1"/>
    <property type="molecule type" value="Genomic_DNA"/>
</dbReference>
<dbReference type="Proteomes" id="UP000193560">
    <property type="component" value="Unassembled WGS sequence"/>
</dbReference>
<feature type="transmembrane region" description="Helical" evidence="2">
    <location>
        <begin position="92"/>
        <end position="112"/>
    </location>
</feature>
<dbReference type="AlphaFoldDB" id="A0A1X2IL64"/>
<feature type="compositionally biased region" description="Polar residues" evidence="1">
    <location>
        <begin position="1"/>
        <end position="22"/>
    </location>
</feature>
<accession>A0A1X2IL64</accession>
<feature type="region of interest" description="Disordered" evidence="1">
    <location>
        <begin position="1"/>
        <end position="50"/>
    </location>
</feature>
<dbReference type="NCBIfam" id="NF041646">
    <property type="entry name" value="VC0807_fam"/>
    <property type="match status" value="1"/>
</dbReference>
<feature type="transmembrane region" description="Helical" evidence="2">
    <location>
        <begin position="149"/>
        <end position="166"/>
    </location>
</feature>
<feature type="transmembrane region" description="Helical" evidence="2">
    <location>
        <begin position="65"/>
        <end position="86"/>
    </location>
</feature>
<dbReference type="OrthoDB" id="10043543at2759"/>
<feature type="transmembrane region" description="Helical" evidence="2">
    <location>
        <begin position="221"/>
        <end position="241"/>
    </location>
</feature>
<gene>
    <name evidence="3" type="ORF">BCR42DRAFT_410973</name>
</gene>
<evidence type="ECO:0000256" key="2">
    <source>
        <dbReference type="SAM" id="Phobius"/>
    </source>
</evidence>
<comment type="caution">
    <text evidence="3">The sequence shown here is derived from an EMBL/GenBank/DDBJ whole genome shotgun (WGS) entry which is preliminary data.</text>
</comment>
<feature type="compositionally biased region" description="Basic and acidic residues" evidence="1">
    <location>
        <begin position="34"/>
        <end position="43"/>
    </location>
</feature>
<protein>
    <submittedName>
        <fullName evidence="3">Uncharacterized protein</fullName>
    </submittedName>
</protein>
<reference evidence="3 4" key="1">
    <citation type="submission" date="2016-07" db="EMBL/GenBank/DDBJ databases">
        <title>Pervasive Adenine N6-methylation of Active Genes in Fungi.</title>
        <authorList>
            <consortium name="DOE Joint Genome Institute"/>
            <person name="Mondo S.J."/>
            <person name="Dannebaum R.O."/>
            <person name="Kuo R.C."/>
            <person name="Labutti K."/>
            <person name="Haridas S."/>
            <person name="Kuo A."/>
            <person name="Salamov A."/>
            <person name="Ahrendt S.R."/>
            <person name="Lipzen A."/>
            <person name="Sullivan W."/>
            <person name="Andreopoulos W.B."/>
            <person name="Clum A."/>
            <person name="Lindquist E."/>
            <person name="Daum C."/>
            <person name="Ramamoorthy G.K."/>
            <person name="Gryganskyi A."/>
            <person name="Culley D."/>
            <person name="Magnuson J.K."/>
            <person name="James T.Y."/>
            <person name="O'Malley M.A."/>
            <person name="Stajich J.E."/>
            <person name="Spatafora J.W."/>
            <person name="Visel A."/>
            <person name="Grigoriev I.V."/>
        </authorList>
    </citation>
    <scope>NUCLEOTIDE SEQUENCE [LARGE SCALE GENOMIC DNA]</scope>
    <source>
        <strain evidence="3 4">NRRL 1336</strain>
    </source>
</reference>
<keyword evidence="2" id="KW-0812">Transmembrane</keyword>
<sequence length="322" mass="36187">MKMTSVQNETYATDRQQPSSPRLTPDYGAASHVSVDDDKKADGTDDTGGLFKSKQQRRKFIKQQLISVGLLIFIDVGLPLAIYYVLKMYVSQLVALILSGIPPFINVIVKFIRKRKIDALGCIFVFSYVLSGILSIISGDVRLALLRDSTVTCVVSSAFLITLIPIKTRWFKSKPLTFIIAQSFVSELPPIRWIDKNGETQEKGLLNFLYKHSPAFRWHNIIMTALWGICLMGEFVAKVLMIKSDISVDDIVWISNVIMIVVVVVLSVLSTIGSMLVRKYSKAYILAWMKENDYTEKYASNESQENEDGKSTTQPLKIADIV</sequence>
<name>A0A1X2IL64_9FUNG</name>
<keyword evidence="2" id="KW-1133">Transmembrane helix</keyword>
<organism evidence="3 4">
    <name type="scientific">Absidia repens</name>
    <dbReference type="NCBI Taxonomy" id="90262"/>
    <lineage>
        <taxon>Eukaryota</taxon>
        <taxon>Fungi</taxon>
        <taxon>Fungi incertae sedis</taxon>
        <taxon>Mucoromycota</taxon>
        <taxon>Mucoromycotina</taxon>
        <taxon>Mucoromycetes</taxon>
        <taxon>Mucorales</taxon>
        <taxon>Cunninghamellaceae</taxon>
        <taxon>Absidia</taxon>
    </lineage>
</organism>
<feature type="transmembrane region" description="Helical" evidence="2">
    <location>
        <begin position="253"/>
        <end position="277"/>
    </location>
</feature>
<evidence type="ECO:0000313" key="3">
    <source>
        <dbReference type="EMBL" id="ORZ18507.1"/>
    </source>
</evidence>
<keyword evidence="2" id="KW-0472">Membrane</keyword>
<evidence type="ECO:0000313" key="4">
    <source>
        <dbReference type="Proteomes" id="UP000193560"/>
    </source>
</evidence>
<evidence type="ECO:0000256" key="1">
    <source>
        <dbReference type="SAM" id="MobiDB-lite"/>
    </source>
</evidence>
<proteinExistence type="predicted"/>